<evidence type="ECO:0000313" key="2">
    <source>
        <dbReference type="EMBL" id="THH26362.1"/>
    </source>
</evidence>
<dbReference type="CDD" id="cd21037">
    <property type="entry name" value="MLKL_NTD"/>
    <property type="match status" value="1"/>
</dbReference>
<dbReference type="Gene3D" id="1.20.930.20">
    <property type="entry name" value="Adaptor protein Cbl, N-terminal domain"/>
    <property type="match status" value="1"/>
</dbReference>
<evidence type="ECO:0000313" key="3">
    <source>
        <dbReference type="Proteomes" id="UP000308730"/>
    </source>
</evidence>
<dbReference type="GO" id="GO:0007166">
    <property type="term" value="P:cell surface receptor signaling pathway"/>
    <property type="evidence" value="ECO:0007669"/>
    <property type="project" value="InterPro"/>
</dbReference>
<accession>A0A4S4MKK1</accession>
<dbReference type="SUPFAM" id="SSF56112">
    <property type="entry name" value="Protein kinase-like (PK-like)"/>
    <property type="match status" value="1"/>
</dbReference>
<evidence type="ECO:0000259" key="1">
    <source>
        <dbReference type="PROSITE" id="PS50011"/>
    </source>
</evidence>
<dbReference type="PANTHER" id="PTHR44329:SF214">
    <property type="entry name" value="PROTEIN KINASE DOMAIN-CONTAINING PROTEIN"/>
    <property type="match status" value="1"/>
</dbReference>
<protein>
    <recommendedName>
        <fullName evidence="1">Protein kinase domain-containing protein</fullName>
    </recommendedName>
</protein>
<dbReference type="InterPro" id="IPR001245">
    <property type="entry name" value="Ser-Thr/Tyr_kinase_cat_dom"/>
</dbReference>
<gene>
    <name evidence="2" type="ORF">EUX98_g7824</name>
</gene>
<dbReference type="PROSITE" id="PS50011">
    <property type="entry name" value="PROTEIN_KINASE_DOM"/>
    <property type="match status" value="1"/>
</dbReference>
<feature type="domain" description="Protein kinase" evidence="1">
    <location>
        <begin position="258"/>
        <end position="529"/>
    </location>
</feature>
<dbReference type="InterPro" id="IPR051681">
    <property type="entry name" value="Ser/Thr_Kinases-Pseudokinases"/>
</dbReference>
<dbReference type="InterPro" id="IPR011009">
    <property type="entry name" value="Kinase-like_dom_sf"/>
</dbReference>
<keyword evidence="3" id="KW-1185">Reference proteome</keyword>
<dbReference type="InterPro" id="IPR059179">
    <property type="entry name" value="MLKL-like_MCAfunc"/>
</dbReference>
<organism evidence="2 3">
    <name type="scientific">Antrodiella citrinella</name>
    <dbReference type="NCBI Taxonomy" id="2447956"/>
    <lineage>
        <taxon>Eukaryota</taxon>
        <taxon>Fungi</taxon>
        <taxon>Dikarya</taxon>
        <taxon>Basidiomycota</taxon>
        <taxon>Agaricomycotina</taxon>
        <taxon>Agaricomycetes</taxon>
        <taxon>Polyporales</taxon>
        <taxon>Steccherinaceae</taxon>
        <taxon>Antrodiella</taxon>
    </lineage>
</organism>
<name>A0A4S4MKK1_9APHY</name>
<dbReference type="GO" id="GO:0005524">
    <property type="term" value="F:ATP binding"/>
    <property type="evidence" value="ECO:0007669"/>
    <property type="project" value="InterPro"/>
</dbReference>
<dbReference type="AlphaFoldDB" id="A0A4S4MKK1"/>
<dbReference type="Gene3D" id="1.10.510.10">
    <property type="entry name" value="Transferase(Phosphotransferase) domain 1"/>
    <property type="match status" value="1"/>
</dbReference>
<dbReference type="InterPro" id="IPR000719">
    <property type="entry name" value="Prot_kinase_dom"/>
</dbReference>
<dbReference type="GO" id="GO:0004674">
    <property type="term" value="F:protein serine/threonine kinase activity"/>
    <property type="evidence" value="ECO:0007669"/>
    <property type="project" value="TreeGrafter"/>
</dbReference>
<dbReference type="EMBL" id="SGPM01000359">
    <property type="protein sequence ID" value="THH26362.1"/>
    <property type="molecule type" value="Genomic_DNA"/>
</dbReference>
<dbReference type="Pfam" id="PF07714">
    <property type="entry name" value="PK_Tyr_Ser-Thr"/>
    <property type="match status" value="1"/>
</dbReference>
<dbReference type="PANTHER" id="PTHR44329">
    <property type="entry name" value="SERINE/THREONINE-PROTEIN KINASE TNNI3K-RELATED"/>
    <property type="match status" value="1"/>
</dbReference>
<dbReference type="Proteomes" id="UP000308730">
    <property type="component" value="Unassembled WGS sequence"/>
</dbReference>
<dbReference type="InterPro" id="IPR036537">
    <property type="entry name" value="Adaptor_Cbl_N_dom_sf"/>
</dbReference>
<reference evidence="2 3" key="1">
    <citation type="submission" date="2019-02" db="EMBL/GenBank/DDBJ databases">
        <title>Genome sequencing of the rare red list fungi Antrodiella citrinella (Flaviporus citrinellus).</title>
        <authorList>
            <person name="Buettner E."/>
            <person name="Kellner H."/>
        </authorList>
    </citation>
    <scope>NUCLEOTIDE SEQUENCE [LARGE SCALE GENOMIC DNA]</scope>
    <source>
        <strain evidence="2 3">DSM 108506</strain>
    </source>
</reference>
<proteinExistence type="predicted"/>
<comment type="caution">
    <text evidence="2">The sequence shown here is derived from an EMBL/GenBank/DDBJ whole genome shotgun (WGS) entry which is preliminary data.</text>
</comment>
<dbReference type="OrthoDB" id="2800760at2759"/>
<sequence length="557" mass="61922">MSRIVGPILATASLAADVSGVPGLGAAADLLDGIKKHCEQVASHKREAKRMASKAAKLIVTLEEHEKDMETSDLRNYANDVLLTLNKVHARTKEISQRKKLYSFFNDPKVAEGINQCDAELDIALSSFNMSSNILVDRSQAEIKAMIASNQEELRIMLHSLLRNPNNVAQLAELERAGSHVALPVMNAGQRQLELMNEELLTQASITRAMNGAGGEDNFSPEIQYPAAFLETQRGLSQLHHLTGILPTVKILNGMVNKLDQMPVAGGIYSDVYLGYWLGDRKVALKAMRGIRTRKNNEKSEMAVKVEKRFETQINLWSQLSHPNILKFLGILTEKHFVHMVSPWQDNGNILHYIKEHPDANRVQLARGAANGLAYLHQEKILHGNLKCTNVLVTAEGEACIADFGMSKVVEDVTEQSASAILTNNGSARWLAPELITTENAPFTLACDTYSFAMTMLECFTTEVPFSNLKRDAQVIHRLITESLVPERPQSEGAKKWITDDVWTLMVSCWNFDSTLRPSMMEVATRLFDLEGDSRTVVVEEEDDMDVDGDENYESAS</sequence>